<dbReference type="PROSITE" id="PS00134">
    <property type="entry name" value="TRYPSIN_HIS"/>
    <property type="match status" value="1"/>
</dbReference>
<feature type="domain" description="Peptidase S1" evidence="4">
    <location>
        <begin position="41"/>
        <end position="285"/>
    </location>
</feature>
<name>A0ABW8JZN1_9GAMM</name>
<proteinExistence type="inferred from homology"/>
<feature type="signal peptide" evidence="3">
    <location>
        <begin position="1"/>
        <end position="27"/>
    </location>
</feature>
<accession>A0ABW8JZN1</accession>
<keyword evidence="5" id="KW-0378">Hydrolase</keyword>
<feature type="chain" id="PRO_5046048992" evidence="3">
    <location>
        <begin position="28"/>
        <end position="292"/>
    </location>
</feature>
<gene>
    <name evidence="5" type="ORF">ISS97_02410</name>
</gene>
<evidence type="ECO:0000313" key="6">
    <source>
        <dbReference type="Proteomes" id="UP001620408"/>
    </source>
</evidence>
<dbReference type="InterPro" id="IPR018114">
    <property type="entry name" value="TRYPSIN_HIS"/>
</dbReference>
<dbReference type="Pfam" id="PF00089">
    <property type="entry name" value="Trypsin"/>
    <property type="match status" value="1"/>
</dbReference>
<sequence>MKRVTSFRASLIGVLGIFLMSVDAAQAAEQKQEVSNISPYIVGGHDVRDDAYPFMVTLQGSADSALHGHRCGGSLIDQQTILTAAHCVVHLGSILPPERLSVIVGRTVLTNENQGMRMGISKIFVHPRYLDDQGYDVAVLRLKNKILGYGAIALAVPGSDVLEVPGTPLTVIGWGHTRHASPRGTDRLQEVEVPAVAYDECLAAYSDTELMSGNREVDLCAGSEGFDSCQKDSGGPLFKAVGDKRQLVQVGVVSRGRGCAAKGRPGIYVRLRSIEVHDFIRDPERFQSSLLN</sequence>
<evidence type="ECO:0000256" key="1">
    <source>
        <dbReference type="ARBA" id="ARBA00007664"/>
    </source>
</evidence>
<keyword evidence="6" id="KW-1185">Reference proteome</keyword>
<evidence type="ECO:0000256" key="3">
    <source>
        <dbReference type="SAM" id="SignalP"/>
    </source>
</evidence>
<dbReference type="InterPro" id="IPR001314">
    <property type="entry name" value="Peptidase_S1A"/>
</dbReference>
<protein>
    <submittedName>
        <fullName evidence="5">Serine protease</fullName>
    </submittedName>
</protein>
<dbReference type="Proteomes" id="UP001620408">
    <property type="component" value="Unassembled WGS sequence"/>
</dbReference>
<dbReference type="RefSeq" id="WP_379984761.1">
    <property type="nucleotide sequence ID" value="NZ_JADIKD010000006.1"/>
</dbReference>
<dbReference type="CDD" id="cd00190">
    <property type="entry name" value="Tryp_SPc"/>
    <property type="match status" value="1"/>
</dbReference>
<keyword evidence="3" id="KW-0732">Signal</keyword>
<dbReference type="InterPro" id="IPR001254">
    <property type="entry name" value="Trypsin_dom"/>
</dbReference>
<dbReference type="SMART" id="SM00020">
    <property type="entry name" value="Tryp_SPc"/>
    <property type="match status" value="1"/>
</dbReference>
<evidence type="ECO:0000313" key="5">
    <source>
        <dbReference type="EMBL" id="MFK2916104.1"/>
    </source>
</evidence>
<evidence type="ECO:0000256" key="2">
    <source>
        <dbReference type="ARBA" id="ARBA00023157"/>
    </source>
</evidence>
<keyword evidence="5" id="KW-0645">Protease</keyword>
<dbReference type="PRINTS" id="PR00722">
    <property type="entry name" value="CHYMOTRYPSIN"/>
</dbReference>
<dbReference type="InterPro" id="IPR050430">
    <property type="entry name" value="Peptidase_S1"/>
</dbReference>
<reference evidence="5 6" key="1">
    <citation type="submission" date="2020-10" db="EMBL/GenBank/DDBJ databases">
        <title>Phylogeny of dyella-like bacteria.</title>
        <authorList>
            <person name="Fu J."/>
        </authorList>
    </citation>
    <scope>NUCLEOTIDE SEQUENCE [LARGE SCALE GENOMIC DNA]</scope>
    <source>
        <strain evidence="5 6">BB4</strain>
    </source>
</reference>
<dbReference type="PROSITE" id="PS50240">
    <property type="entry name" value="TRYPSIN_DOM"/>
    <property type="match status" value="1"/>
</dbReference>
<dbReference type="InterPro" id="IPR009003">
    <property type="entry name" value="Peptidase_S1_PA"/>
</dbReference>
<evidence type="ECO:0000259" key="4">
    <source>
        <dbReference type="PROSITE" id="PS50240"/>
    </source>
</evidence>
<organism evidence="5 6">
    <name type="scientific">Dyella koreensis</name>
    <dbReference type="NCBI Taxonomy" id="311235"/>
    <lineage>
        <taxon>Bacteria</taxon>
        <taxon>Pseudomonadati</taxon>
        <taxon>Pseudomonadota</taxon>
        <taxon>Gammaproteobacteria</taxon>
        <taxon>Lysobacterales</taxon>
        <taxon>Rhodanobacteraceae</taxon>
        <taxon>Dyella</taxon>
    </lineage>
</organism>
<dbReference type="GO" id="GO:0008233">
    <property type="term" value="F:peptidase activity"/>
    <property type="evidence" value="ECO:0007669"/>
    <property type="project" value="UniProtKB-KW"/>
</dbReference>
<dbReference type="PANTHER" id="PTHR24276">
    <property type="entry name" value="POLYSERASE-RELATED"/>
    <property type="match status" value="1"/>
</dbReference>
<dbReference type="GO" id="GO:0006508">
    <property type="term" value="P:proteolysis"/>
    <property type="evidence" value="ECO:0007669"/>
    <property type="project" value="UniProtKB-KW"/>
</dbReference>
<dbReference type="PANTHER" id="PTHR24276:SF98">
    <property type="entry name" value="FI18310P1-RELATED"/>
    <property type="match status" value="1"/>
</dbReference>
<dbReference type="Gene3D" id="2.40.10.10">
    <property type="entry name" value="Trypsin-like serine proteases"/>
    <property type="match status" value="1"/>
</dbReference>
<dbReference type="EMBL" id="JADIKD010000006">
    <property type="protein sequence ID" value="MFK2916104.1"/>
    <property type="molecule type" value="Genomic_DNA"/>
</dbReference>
<dbReference type="SUPFAM" id="SSF50494">
    <property type="entry name" value="Trypsin-like serine proteases"/>
    <property type="match status" value="1"/>
</dbReference>
<keyword evidence="2" id="KW-1015">Disulfide bond</keyword>
<comment type="similarity">
    <text evidence="1">Belongs to the peptidase S1 family.</text>
</comment>
<comment type="caution">
    <text evidence="5">The sequence shown here is derived from an EMBL/GenBank/DDBJ whole genome shotgun (WGS) entry which is preliminary data.</text>
</comment>
<dbReference type="InterPro" id="IPR043504">
    <property type="entry name" value="Peptidase_S1_PA_chymotrypsin"/>
</dbReference>